<protein>
    <submittedName>
        <fullName evidence="1">Uncharacterized protein</fullName>
    </submittedName>
</protein>
<evidence type="ECO:0000313" key="2">
    <source>
        <dbReference type="Proteomes" id="UP000030764"/>
    </source>
</evidence>
<evidence type="ECO:0000313" key="1">
    <source>
        <dbReference type="EMBL" id="KFD51917.1"/>
    </source>
</evidence>
<reference evidence="1 2" key="1">
    <citation type="journal article" date="2014" name="Nat. Genet.">
        <title>Genome and transcriptome of the porcine whipworm Trichuris suis.</title>
        <authorList>
            <person name="Jex A.R."/>
            <person name="Nejsum P."/>
            <person name="Schwarz E.M."/>
            <person name="Hu L."/>
            <person name="Young N.D."/>
            <person name="Hall R.S."/>
            <person name="Korhonen P.K."/>
            <person name="Liao S."/>
            <person name="Thamsborg S."/>
            <person name="Xia J."/>
            <person name="Xu P."/>
            <person name="Wang S."/>
            <person name="Scheerlinck J.P."/>
            <person name="Hofmann A."/>
            <person name="Sternberg P.W."/>
            <person name="Wang J."/>
            <person name="Gasser R.B."/>
        </authorList>
    </citation>
    <scope>NUCLEOTIDE SEQUENCE [LARGE SCALE GENOMIC DNA]</scope>
    <source>
        <strain evidence="1">DCEP-RM93M</strain>
    </source>
</reference>
<dbReference type="AlphaFoldDB" id="A0A085M3X1"/>
<keyword evidence="2" id="KW-1185">Reference proteome</keyword>
<accession>A0A085M3X1</accession>
<sequence length="133" mass="15069">MKTERLATSPHGYTFFSQHQVSEQLWLEVLNTKFTAKLECWNDLAVKYRFGEHMKQLTRCNNAKNNLNSGSPITNGGRPPLLDPQTAMERALQASAVVEHASTVIKLFNQEFCTTKLIYGSDASRRHCIHDTS</sequence>
<dbReference type="Proteomes" id="UP000030764">
    <property type="component" value="Unassembled WGS sequence"/>
</dbReference>
<organism evidence="1 2">
    <name type="scientific">Trichuris suis</name>
    <name type="common">pig whipworm</name>
    <dbReference type="NCBI Taxonomy" id="68888"/>
    <lineage>
        <taxon>Eukaryota</taxon>
        <taxon>Metazoa</taxon>
        <taxon>Ecdysozoa</taxon>
        <taxon>Nematoda</taxon>
        <taxon>Enoplea</taxon>
        <taxon>Dorylaimia</taxon>
        <taxon>Trichinellida</taxon>
        <taxon>Trichuridae</taxon>
        <taxon>Trichuris</taxon>
    </lineage>
</organism>
<dbReference type="EMBL" id="KL363234">
    <property type="protein sequence ID" value="KFD51917.1"/>
    <property type="molecule type" value="Genomic_DNA"/>
</dbReference>
<gene>
    <name evidence="1" type="ORF">M513_07246</name>
</gene>
<name>A0A085M3X1_9BILA</name>
<proteinExistence type="predicted"/>